<dbReference type="EMBL" id="JBBYAK010000001">
    <property type="protein sequence ID" value="MEL3958172.1"/>
    <property type="molecule type" value="Genomic_DNA"/>
</dbReference>
<keyword evidence="2" id="KW-1185">Reference proteome</keyword>
<evidence type="ECO:0000313" key="2">
    <source>
        <dbReference type="Proteomes" id="UP001459714"/>
    </source>
</evidence>
<sequence>MKQIHNQIPLPEHLGWKFSSIVEVMENWRVIHALLERGFQGEEIKPLFPTLDSDYFHTIIEHFKQHGAIDIEAVLKALLADFRERELEVILEQMIKRGNFSLDDLKAVTPNEFRGKLLSTNNLMEMKGE</sequence>
<organism evidence="1 2">
    <name type="scientific">Caldifermentibacillus hisashii</name>
    <dbReference type="NCBI Taxonomy" id="996558"/>
    <lineage>
        <taxon>Bacteria</taxon>
        <taxon>Bacillati</taxon>
        <taxon>Bacillota</taxon>
        <taxon>Bacilli</taxon>
        <taxon>Bacillales</taxon>
        <taxon>Bacillaceae</taxon>
        <taxon>Caldifermentibacillus</taxon>
    </lineage>
</organism>
<proteinExistence type="predicted"/>
<dbReference type="Proteomes" id="UP001459714">
    <property type="component" value="Unassembled WGS sequence"/>
</dbReference>
<comment type="caution">
    <text evidence="1">The sequence shown here is derived from an EMBL/GenBank/DDBJ whole genome shotgun (WGS) entry which is preliminary data.</text>
</comment>
<accession>A0ABU9K135</accession>
<protein>
    <submittedName>
        <fullName evidence="1">Uncharacterized protein</fullName>
    </submittedName>
</protein>
<evidence type="ECO:0000313" key="1">
    <source>
        <dbReference type="EMBL" id="MEL3958172.1"/>
    </source>
</evidence>
<name>A0ABU9K135_9BACI</name>
<dbReference type="RefSeq" id="WP_342014907.1">
    <property type="nucleotide sequence ID" value="NZ_CP155465.1"/>
</dbReference>
<reference evidence="1 2" key="1">
    <citation type="submission" date="2024-03" db="EMBL/GenBank/DDBJ databases">
        <title>Bacilli Hybrid Assemblies.</title>
        <authorList>
            <person name="Kovac J."/>
        </authorList>
    </citation>
    <scope>NUCLEOTIDE SEQUENCE [LARGE SCALE GENOMIC DNA]</scope>
    <source>
        <strain evidence="1 2">FSL M8-0022</strain>
    </source>
</reference>
<gene>
    <name evidence="1" type="ORF">NST17_13340</name>
</gene>